<dbReference type="PROSITE" id="PS00061">
    <property type="entry name" value="ADH_SHORT"/>
    <property type="match status" value="1"/>
</dbReference>
<dbReference type="PRINTS" id="PR00081">
    <property type="entry name" value="GDHRDH"/>
</dbReference>
<proteinExistence type="inferred from homology"/>
<protein>
    <submittedName>
        <fullName evidence="5">SDR family oxidoreductase</fullName>
    </submittedName>
</protein>
<accession>A0ABU8M3X2</accession>
<evidence type="ECO:0000259" key="4">
    <source>
        <dbReference type="SMART" id="SM00822"/>
    </source>
</evidence>
<dbReference type="RefSeq" id="WP_337702719.1">
    <property type="nucleotide sequence ID" value="NZ_JBBEGM010000003.1"/>
</dbReference>
<name>A0ABU8M3X2_9PSEU</name>
<dbReference type="Proteomes" id="UP001369736">
    <property type="component" value="Unassembled WGS sequence"/>
</dbReference>
<comment type="caution">
    <text evidence="5">The sequence shown here is derived from an EMBL/GenBank/DDBJ whole genome shotgun (WGS) entry which is preliminary data.</text>
</comment>
<organism evidence="5 6">
    <name type="scientific">Actinomycetospora flava</name>
    <dbReference type="NCBI Taxonomy" id="3129232"/>
    <lineage>
        <taxon>Bacteria</taxon>
        <taxon>Bacillati</taxon>
        <taxon>Actinomycetota</taxon>
        <taxon>Actinomycetes</taxon>
        <taxon>Pseudonocardiales</taxon>
        <taxon>Pseudonocardiaceae</taxon>
        <taxon>Actinomycetospora</taxon>
    </lineage>
</organism>
<dbReference type="NCBIfam" id="NF005559">
    <property type="entry name" value="PRK07231.1"/>
    <property type="match status" value="1"/>
</dbReference>
<dbReference type="Gene3D" id="3.40.50.720">
    <property type="entry name" value="NAD(P)-binding Rossmann-like Domain"/>
    <property type="match status" value="1"/>
</dbReference>
<dbReference type="InterPro" id="IPR002347">
    <property type="entry name" value="SDR_fam"/>
</dbReference>
<evidence type="ECO:0000313" key="6">
    <source>
        <dbReference type="Proteomes" id="UP001369736"/>
    </source>
</evidence>
<dbReference type="PRINTS" id="PR00080">
    <property type="entry name" value="SDRFAMILY"/>
</dbReference>
<sequence>MGALDGRVAVVTGGASGIGRATAGRFVDAGASVVVADRDGDGAERVAKELGDAAVAGTVDVTDAAQVDAVVALAESRFGRLDVLSCNAGLATSPTPAMDADPDEFGRVLDVNVRGQWLCVRAAVLAMRRAGGGAVTITGSVMGERARPGFGAYAASKAAVNHLAKVLALELAPDGIRVNCLAPVATDTPMLKSFLGPDDPERARAAFIAGIPLGRLAEPEDIADAAVFLASDAARFLTGVVLPVDGGRAI</sequence>
<evidence type="ECO:0000313" key="5">
    <source>
        <dbReference type="EMBL" id="MEJ2861747.1"/>
    </source>
</evidence>
<comment type="similarity">
    <text evidence="1">Belongs to the short-chain dehydrogenases/reductases (SDR) family.</text>
</comment>
<dbReference type="SMART" id="SM00822">
    <property type="entry name" value="PKS_KR"/>
    <property type="match status" value="1"/>
</dbReference>
<dbReference type="InterPro" id="IPR036291">
    <property type="entry name" value="NAD(P)-bd_dom_sf"/>
</dbReference>
<dbReference type="SUPFAM" id="SSF51735">
    <property type="entry name" value="NAD(P)-binding Rossmann-fold domains"/>
    <property type="match status" value="1"/>
</dbReference>
<evidence type="ECO:0000256" key="3">
    <source>
        <dbReference type="ARBA" id="ARBA00023027"/>
    </source>
</evidence>
<dbReference type="Pfam" id="PF13561">
    <property type="entry name" value="adh_short_C2"/>
    <property type="match status" value="1"/>
</dbReference>
<dbReference type="EMBL" id="JBBEGM010000003">
    <property type="protein sequence ID" value="MEJ2861747.1"/>
    <property type="molecule type" value="Genomic_DNA"/>
</dbReference>
<reference evidence="5 6" key="1">
    <citation type="submission" date="2024-03" db="EMBL/GenBank/DDBJ databases">
        <title>Actinomycetospora sp. OC33-EN07, a novel actinomycete isolated from wild orchid (Aerides multiflora).</title>
        <authorList>
            <person name="Suriyachadkun C."/>
        </authorList>
    </citation>
    <scope>NUCLEOTIDE SEQUENCE [LARGE SCALE GENOMIC DNA]</scope>
    <source>
        <strain evidence="5 6">OC33-EN07</strain>
    </source>
</reference>
<dbReference type="InterPro" id="IPR057326">
    <property type="entry name" value="KR_dom"/>
</dbReference>
<keyword evidence="3" id="KW-0520">NAD</keyword>
<dbReference type="PANTHER" id="PTHR24321:SF8">
    <property type="entry name" value="ESTRADIOL 17-BETA-DEHYDROGENASE 8-RELATED"/>
    <property type="match status" value="1"/>
</dbReference>
<keyword evidence="6" id="KW-1185">Reference proteome</keyword>
<dbReference type="PANTHER" id="PTHR24321">
    <property type="entry name" value="DEHYDROGENASES, SHORT CHAIN"/>
    <property type="match status" value="1"/>
</dbReference>
<keyword evidence="2" id="KW-0560">Oxidoreductase</keyword>
<feature type="domain" description="Ketoreductase" evidence="4">
    <location>
        <begin position="7"/>
        <end position="187"/>
    </location>
</feature>
<gene>
    <name evidence="5" type="ORF">WCD58_11305</name>
</gene>
<evidence type="ECO:0000256" key="2">
    <source>
        <dbReference type="ARBA" id="ARBA00023002"/>
    </source>
</evidence>
<evidence type="ECO:0000256" key="1">
    <source>
        <dbReference type="ARBA" id="ARBA00006484"/>
    </source>
</evidence>
<dbReference type="InterPro" id="IPR020904">
    <property type="entry name" value="Sc_DH/Rdtase_CS"/>
</dbReference>